<dbReference type="Proteomes" id="UP000694255">
    <property type="component" value="Unassembled WGS sequence"/>
</dbReference>
<proteinExistence type="predicted"/>
<comment type="caution">
    <text evidence="2">The sequence shown here is derived from an EMBL/GenBank/DDBJ whole genome shotgun (WGS) entry which is preliminary data.</text>
</comment>
<dbReference type="PANTHER" id="PTHR31635">
    <property type="entry name" value="REVERSE TRANSCRIPTASE DOMAIN-CONTAINING PROTEIN-RELATED"/>
    <property type="match status" value="1"/>
</dbReference>
<dbReference type="OrthoDB" id="4097129at2759"/>
<dbReference type="InterPro" id="IPR000477">
    <property type="entry name" value="RT_dom"/>
</dbReference>
<organism evidence="2 3">
    <name type="scientific">[Candida] subhashii</name>
    <dbReference type="NCBI Taxonomy" id="561895"/>
    <lineage>
        <taxon>Eukaryota</taxon>
        <taxon>Fungi</taxon>
        <taxon>Dikarya</taxon>
        <taxon>Ascomycota</taxon>
        <taxon>Saccharomycotina</taxon>
        <taxon>Pichiomycetes</taxon>
        <taxon>Debaryomycetaceae</taxon>
        <taxon>Spathaspora</taxon>
    </lineage>
</organism>
<dbReference type="RefSeq" id="XP_049265135.1">
    <property type="nucleotide sequence ID" value="XM_049405204.1"/>
</dbReference>
<dbReference type="EMBL" id="JAGSYN010000058">
    <property type="protein sequence ID" value="KAG7664903.1"/>
    <property type="molecule type" value="Genomic_DNA"/>
</dbReference>
<name>A0A8J5QMU8_9ASCO</name>
<dbReference type="Pfam" id="PF00078">
    <property type="entry name" value="RVT_1"/>
    <property type="match status" value="1"/>
</dbReference>
<evidence type="ECO:0000313" key="2">
    <source>
        <dbReference type="EMBL" id="KAG7664903.1"/>
    </source>
</evidence>
<evidence type="ECO:0000259" key="1">
    <source>
        <dbReference type="PROSITE" id="PS50878"/>
    </source>
</evidence>
<sequence length="966" mass="114215">MQDLINSTNIIDSFRHIEPYKLVITNHHHSTSKRLDRIYISEHLHERLYQFNIHRSIIKSTHDATSIIITPVKDIIINIGPKRFIFEDKLLPIPEPNHIIQPFMTSGIDTFISRARGYGLKMKKFEFQLYKSNSPLANQSHQEEPTQIMYKTLNSEFKGSRTQKEYIHVMSNDQETTTSSMKMLNMTYRYMQDLYTNPLPHYQPNYIEEYIEDFPIQLTPNQSLKLERKITSEEILKALFRIDNKKSPGPDGLTVNFYKHNWDIIAPYITNQLNKVMTSGILPYSMQEVMIRIIPKPKKKSNHVKDFRPIALTNILTRILSSIINDRFRELHDTLILPSQRGFLKERQIDENIMEFYNILDLTTKQHSPQLQLLMLDLNKAFDRISHEYIYYLLQKIKVGKYMRRLILSTVTQLRASIILNNFQSPSFKINIGILQGLSFSPVLFNLCLEPFFHKLKRVTQGLSLRLSQHINIQIQYQSFADDMNIYMNTTEEQENVMRELRLFEIATNSKISEEKTNLYYYSSTAPSNNLPFEQLSIQTQDFKYLGIEKKGTNWDKQLGFLSHMIPKSLIEEWPITYSTIAINSYIYSKIYYRELHQPMSEKALDKFNAKLSKKFYGIDWDTIITPQQLGGYGLLDLKHQLMGRKATLIYQLLTSTNTTPTIIMFRFKIQYVIHYMISKSDLEFNNKIKTIPWYSVLMGMRIHRPDIEDFYATFQYHEHFTQSERSILQAWFSLVYTKHPNTNASFIEIDQHDLRSIITRPPDPMLINRYLMDLDEQPLKPTTFTSTSTKHYLRQNKPIAAELISYEFGLTTAHWLKYWKFQKKLKFTYSGEIEELHRFHLGHCSYLGSKTTKEPHPQYPNKHVPFCLLCLDQSIINPGSNHIYQDCEVSKKIWKHFSPDQHFILRNIIGTTHLNPNTYLTVDRYIKTITFLWKTRRRYKRALRPLTDKKIRSIIKTVPNVIHKY</sequence>
<reference evidence="2 3" key="1">
    <citation type="journal article" date="2021" name="DNA Res.">
        <title>Genome analysis of Candida subhashii reveals its hybrid nature and dual mitochondrial genome conformations.</title>
        <authorList>
            <person name="Mixao V."/>
            <person name="Hegedusova E."/>
            <person name="Saus E."/>
            <person name="Pryszcz L.P."/>
            <person name="Cillingova A."/>
            <person name="Nosek J."/>
            <person name="Gabaldon T."/>
        </authorList>
    </citation>
    <scope>NUCLEOTIDE SEQUENCE [LARGE SCALE GENOMIC DNA]</scope>
    <source>
        <strain evidence="2 3">CBS 10753</strain>
    </source>
</reference>
<protein>
    <recommendedName>
        <fullName evidence="1">Reverse transcriptase domain-containing protein</fullName>
    </recommendedName>
</protein>
<dbReference type="PROSITE" id="PS50878">
    <property type="entry name" value="RT_POL"/>
    <property type="match status" value="1"/>
</dbReference>
<evidence type="ECO:0000313" key="3">
    <source>
        <dbReference type="Proteomes" id="UP000694255"/>
    </source>
</evidence>
<dbReference type="GeneID" id="73468342"/>
<dbReference type="PANTHER" id="PTHR31635:SF196">
    <property type="entry name" value="REVERSE TRANSCRIPTASE DOMAIN-CONTAINING PROTEIN-RELATED"/>
    <property type="match status" value="1"/>
</dbReference>
<dbReference type="CDD" id="cd01650">
    <property type="entry name" value="RT_nLTR_like"/>
    <property type="match status" value="1"/>
</dbReference>
<gene>
    <name evidence="2" type="ORF">J8A68_001541</name>
</gene>
<feature type="domain" description="Reverse transcriptase" evidence="1">
    <location>
        <begin position="275"/>
        <end position="550"/>
    </location>
</feature>
<accession>A0A8J5QMU8</accession>
<dbReference type="AlphaFoldDB" id="A0A8J5QMU8"/>
<keyword evidence="3" id="KW-1185">Reference proteome</keyword>